<organism evidence="1 2">
    <name type="scientific">Periplaneta americana</name>
    <name type="common">American cockroach</name>
    <name type="synonym">Blatta americana</name>
    <dbReference type="NCBI Taxonomy" id="6978"/>
    <lineage>
        <taxon>Eukaryota</taxon>
        <taxon>Metazoa</taxon>
        <taxon>Ecdysozoa</taxon>
        <taxon>Arthropoda</taxon>
        <taxon>Hexapoda</taxon>
        <taxon>Insecta</taxon>
        <taxon>Pterygota</taxon>
        <taxon>Neoptera</taxon>
        <taxon>Polyneoptera</taxon>
        <taxon>Dictyoptera</taxon>
        <taxon>Blattodea</taxon>
        <taxon>Blattoidea</taxon>
        <taxon>Blattidae</taxon>
        <taxon>Blattinae</taxon>
        <taxon>Periplaneta</taxon>
    </lineage>
</organism>
<protein>
    <recommendedName>
        <fullName evidence="3">HTH psq-type domain-containing protein</fullName>
    </recommendedName>
</protein>
<accession>A0ABQ8T337</accession>
<reference evidence="1 2" key="1">
    <citation type="journal article" date="2022" name="Allergy">
        <title>Genome assembly and annotation of Periplaneta americana reveal a comprehensive cockroach allergen profile.</title>
        <authorList>
            <person name="Wang L."/>
            <person name="Xiong Q."/>
            <person name="Saelim N."/>
            <person name="Wang L."/>
            <person name="Nong W."/>
            <person name="Wan A.T."/>
            <person name="Shi M."/>
            <person name="Liu X."/>
            <person name="Cao Q."/>
            <person name="Hui J.H.L."/>
            <person name="Sookrung N."/>
            <person name="Leung T.F."/>
            <person name="Tungtrongchitr A."/>
            <person name="Tsui S.K.W."/>
        </authorList>
    </citation>
    <scope>NUCLEOTIDE SEQUENCE [LARGE SCALE GENOMIC DNA]</scope>
    <source>
        <strain evidence="1">PWHHKU_190912</strain>
    </source>
</reference>
<dbReference type="EMBL" id="JAJSOF020000017">
    <property type="protein sequence ID" value="KAJ4440648.1"/>
    <property type="molecule type" value="Genomic_DNA"/>
</dbReference>
<evidence type="ECO:0000313" key="1">
    <source>
        <dbReference type="EMBL" id="KAJ4440648.1"/>
    </source>
</evidence>
<comment type="caution">
    <text evidence="1">The sequence shown here is derived from an EMBL/GenBank/DDBJ whole genome shotgun (WGS) entry which is preliminary data.</text>
</comment>
<evidence type="ECO:0008006" key="3">
    <source>
        <dbReference type="Google" id="ProtNLM"/>
    </source>
</evidence>
<proteinExistence type="predicted"/>
<keyword evidence="2" id="KW-1185">Reference proteome</keyword>
<name>A0ABQ8T337_PERAM</name>
<dbReference type="Proteomes" id="UP001148838">
    <property type="component" value="Unassembled WGS sequence"/>
</dbReference>
<gene>
    <name evidence="1" type="ORF">ANN_08795</name>
</gene>
<evidence type="ECO:0000313" key="2">
    <source>
        <dbReference type="Proteomes" id="UP001148838"/>
    </source>
</evidence>
<sequence length="307" mass="34792">MGYLAASKRFNVSRSTLFDYVQSNSEPTTAVKSKLGRKPILPASLEEKLVDYVLIMERKYLDEPEMMVNKNAYSGKRKQRWEEQDIIPALAQRAISDKLYNHLRSQVGIPLPSVATLQRWTKKLPFSPGIVTPVLKILKEQGMSLSEMDKLSVLLFDEMNVNGVICYDHEDDSILGPHRNAQIVMIRGLTGCRLPHPTSAPVEDSGGVIITKQIFQDLVDISHESVNEIPEELNSLEMDIDDRIDTTELMKREEMEALRKCKLRVDNEYSVPVVTSQIYNPLDSPFKRCYEGTCESDSDRPSTDLAV</sequence>